<reference evidence="2 3" key="1">
    <citation type="submission" date="2016-07" db="EMBL/GenBank/DDBJ databases">
        <title>Pervasive Adenine N6-methylation of Active Genes in Fungi.</title>
        <authorList>
            <consortium name="DOE Joint Genome Institute"/>
            <person name="Mondo S.J."/>
            <person name="Dannebaum R.O."/>
            <person name="Kuo R.C."/>
            <person name="Labutti K."/>
            <person name="Haridas S."/>
            <person name="Kuo A."/>
            <person name="Salamov A."/>
            <person name="Ahrendt S.R."/>
            <person name="Lipzen A."/>
            <person name="Sullivan W."/>
            <person name="Andreopoulos W.B."/>
            <person name="Clum A."/>
            <person name="Lindquist E."/>
            <person name="Daum C."/>
            <person name="Ramamoorthy G.K."/>
            <person name="Gryganskyi A."/>
            <person name="Culley D."/>
            <person name="Magnuson J.K."/>
            <person name="James T.Y."/>
            <person name="O'Malley M.A."/>
            <person name="Stajich J.E."/>
            <person name="Spatafora J.W."/>
            <person name="Visel A."/>
            <person name="Grigoriev I.V."/>
        </authorList>
    </citation>
    <scope>NUCLEOTIDE SEQUENCE [LARGE SCALE GENOMIC DNA]</scope>
    <source>
        <strain evidence="2 3">NRRL 1336</strain>
    </source>
</reference>
<proteinExistence type="predicted"/>
<protein>
    <submittedName>
        <fullName evidence="2">Uncharacterized protein</fullName>
    </submittedName>
</protein>
<dbReference type="AlphaFoldDB" id="A0A1X2ISX8"/>
<dbReference type="EMBL" id="MCGE01000005">
    <property type="protein sequence ID" value="ORZ21605.1"/>
    <property type="molecule type" value="Genomic_DNA"/>
</dbReference>
<evidence type="ECO:0000256" key="1">
    <source>
        <dbReference type="SAM" id="Phobius"/>
    </source>
</evidence>
<accession>A0A1X2ISX8</accession>
<evidence type="ECO:0000313" key="3">
    <source>
        <dbReference type="Proteomes" id="UP000193560"/>
    </source>
</evidence>
<dbReference type="Proteomes" id="UP000193560">
    <property type="component" value="Unassembled WGS sequence"/>
</dbReference>
<organism evidence="2 3">
    <name type="scientific">Absidia repens</name>
    <dbReference type="NCBI Taxonomy" id="90262"/>
    <lineage>
        <taxon>Eukaryota</taxon>
        <taxon>Fungi</taxon>
        <taxon>Fungi incertae sedis</taxon>
        <taxon>Mucoromycota</taxon>
        <taxon>Mucoromycotina</taxon>
        <taxon>Mucoromycetes</taxon>
        <taxon>Mucorales</taxon>
        <taxon>Cunninghamellaceae</taxon>
        <taxon>Absidia</taxon>
    </lineage>
</organism>
<evidence type="ECO:0000313" key="2">
    <source>
        <dbReference type="EMBL" id="ORZ21605.1"/>
    </source>
</evidence>
<name>A0A1X2ISX8_9FUNG</name>
<comment type="caution">
    <text evidence="2">The sequence shown here is derived from an EMBL/GenBank/DDBJ whole genome shotgun (WGS) entry which is preliminary data.</text>
</comment>
<keyword evidence="1" id="KW-1133">Transmembrane helix</keyword>
<keyword evidence="3" id="KW-1185">Reference proteome</keyword>
<keyword evidence="1" id="KW-0812">Transmembrane</keyword>
<feature type="transmembrane region" description="Helical" evidence="1">
    <location>
        <begin position="16"/>
        <end position="35"/>
    </location>
</feature>
<gene>
    <name evidence="2" type="ORF">BCR42DRAFT_407918</name>
</gene>
<keyword evidence="1" id="KW-0472">Membrane</keyword>
<sequence length="53" mass="6081">MMSVAAVAAVDDDTEWSSAVVAVVVFLVLFQYNFYGSYSWMNLLWRRDPISRC</sequence>